<accession>A0A5N6IMZ1</accession>
<proteinExistence type="predicted"/>
<gene>
    <name evidence="1" type="ORF">BDV30DRAFT_220484</name>
</gene>
<reference evidence="1 2" key="1">
    <citation type="submission" date="2019-04" db="EMBL/GenBank/DDBJ databases">
        <title>Fungal friends and foes A comparative genomics study of 23 Aspergillus species from section Flavi.</title>
        <authorList>
            <consortium name="DOE Joint Genome Institute"/>
            <person name="Kjaerbolling I."/>
            <person name="Vesth T.C."/>
            <person name="Frisvad J.C."/>
            <person name="Nybo J.L."/>
            <person name="Theobald S."/>
            <person name="Kildgaard S."/>
            <person name="Petersen T.I."/>
            <person name="Kuo A."/>
            <person name="Sato A."/>
            <person name="Lyhne E.K."/>
            <person name="Kogle M.E."/>
            <person name="Wiebenga A."/>
            <person name="Kun R.S."/>
            <person name="Lubbers R.J."/>
            <person name="Makela M.R."/>
            <person name="Barry K."/>
            <person name="Chovatia M."/>
            <person name="Clum A."/>
            <person name="Daum C."/>
            <person name="Haridas S."/>
            <person name="He G."/>
            <person name="LaButti K."/>
            <person name="Lipzen A."/>
            <person name="Mondo S."/>
            <person name="Pangilinan J."/>
            <person name="Riley R."/>
            <person name="Salamov A."/>
            <person name="Simmons B.A."/>
            <person name="Magnuson J.K."/>
            <person name="Henrissat B."/>
            <person name="Mortensen U.H."/>
            <person name="Larsen T.O."/>
            <person name="De vries R.P."/>
            <person name="Grigoriev I.V."/>
            <person name="Machida M."/>
            <person name="Baker S.E."/>
            <person name="Andersen M.R."/>
        </authorList>
    </citation>
    <scope>NUCLEOTIDE SEQUENCE [LARGE SCALE GENOMIC DNA]</scope>
    <source>
        <strain evidence="1 2">CBS 117635</strain>
    </source>
</reference>
<dbReference type="EMBL" id="ML732910">
    <property type="protein sequence ID" value="KAB8267270.1"/>
    <property type="molecule type" value="Genomic_DNA"/>
</dbReference>
<dbReference type="AlphaFoldDB" id="A0A5N6IMZ1"/>
<evidence type="ECO:0000313" key="2">
    <source>
        <dbReference type="Proteomes" id="UP000326289"/>
    </source>
</evidence>
<sequence length="104" mass="12164">MFYQRNYANLSMKEQTGADIVRLQLAAKTIVLRTCLLDVYDHRLLTLEYANLLFEYEAFMDKFPCRPTITLDYELSFGLFAVASKCPDLGIRLRAVEALRRWPH</sequence>
<evidence type="ECO:0000313" key="1">
    <source>
        <dbReference type="EMBL" id="KAB8267270.1"/>
    </source>
</evidence>
<evidence type="ECO:0008006" key="3">
    <source>
        <dbReference type="Google" id="ProtNLM"/>
    </source>
</evidence>
<keyword evidence="2" id="KW-1185">Reference proteome</keyword>
<dbReference type="Proteomes" id="UP000326289">
    <property type="component" value="Unassembled WGS sequence"/>
</dbReference>
<name>A0A5N6IMZ1_9EURO</name>
<organism evidence="1 2">
    <name type="scientific">Aspergillus minisclerotigenes</name>
    <dbReference type="NCBI Taxonomy" id="656917"/>
    <lineage>
        <taxon>Eukaryota</taxon>
        <taxon>Fungi</taxon>
        <taxon>Dikarya</taxon>
        <taxon>Ascomycota</taxon>
        <taxon>Pezizomycotina</taxon>
        <taxon>Eurotiomycetes</taxon>
        <taxon>Eurotiomycetidae</taxon>
        <taxon>Eurotiales</taxon>
        <taxon>Aspergillaceae</taxon>
        <taxon>Aspergillus</taxon>
        <taxon>Aspergillus subgen. Circumdati</taxon>
    </lineage>
</organism>
<protein>
    <recommendedName>
        <fullName evidence="3">Transcription factor domain-containing protein</fullName>
    </recommendedName>
</protein>